<comment type="similarity">
    <text evidence="3">Belongs to the TO family.</text>
</comment>
<dbReference type="OrthoDB" id="8174700at2759"/>
<dbReference type="Proteomes" id="UP000051574">
    <property type="component" value="Unassembled WGS sequence"/>
</dbReference>
<evidence type="ECO:0000256" key="3">
    <source>
        <dbReference type="ARBA" id="ARBA00060902"/>
    </source>
</evidence>
<evidence type="ECO:0000313" key="5">
    <source>
        <dbReference type="Proteomes" id="UP000051574"/>
    </source>
</evidence>
<reference evidence="4 5" key="1">
    <citation type="submission" date="2015-09" db="EMBL/GenBank/DDBJ databases">
        <title>Draft genome of the scarab beetle Oryctes borbonicus.</title>
        <authorList>
            <person name="Meyer J.M."/>
            <person name="Markov G.V."/>
            <person name="Baskaran P."/>
            <person name="Herrmann M."/>
            <person name="Sommer R.J."/>
            <person name="Roedelsperger C."/>
        </authorList>
    </citation>
    <scope>NUCLEOTIDE SEQUENCE [LARGE SCALE GENOMIC DNA]</scope>
    <source>
        <strain evidence="4">OB123</strain>
        <tissue evidence="4">Whole animal</tissue>
    </source>
</reference>
<accession>A0A0T6B8X2</accession>
<dbReference type="InterPro" id="IPR038606">
    <property type="entry name" value="To_sf"/>
</dbReference>
<gene>
    <name evidence="4" type="ORF">AMK59_4853</name>
</gene>
<evidence type="ECO:0000256" key="2">
    <source>
        <dbReference type="ARBA" id="ARBA00023108"/>
    </source>
</evidence>
<dbReference type="GO" id="GO:0005615">
    <property type="term" value="C:extracellular space"/>
    <property type="evidence" value="ECO:0007669"/>
    <property type="project" value="TreeGrafter"/>
</dbReference>
<dbReference type="InterPro" id="IPR010562">
    <property type="entry name" value="Haemolymph_juvenile_hormone-bd"/>
</dbReference>
<keyword evidence="1" id="KW-0732">Signal</keyword>
<name>A0A0T6B8X2_9SCAR</name>
<dbReference type="EMBL" id="LJIG01009078">
    <property type="protein sequence ID" value="KRT83800.1"/>
    <property type="molecule type" value="Genomic_DNA"/>
</dbReference>
<dbReference type="Gene3D" id="3.15.10.30">
    <property type="entry name" value="Haemolymph juvenile hormone binding protein"/>
    <property type="match status" value="1"/>
</dbReference>
<sequence length="144" mass="16562">IDFDKDKVRLKLWLPRLELSCHYSMEGRILMMPISGSGNSSGNYTNIDVTIAIQSQRIVKDGEIYLNVKDFYVDFNIGHASVRLENLFNGDKELGEAMNLFLNDNWKSVADEIKPILEDTIASIFKRFANKIFHKYPLNVLLPH</sequence>
<dbReference type="AlphaFoldDB" id="A0A0T6B8X2"/>
<dbReference type="PANTHER" id="PTHR11008">
    <property type="entry name" value="PROTEIN TAKEOUT-LIKE PROTEIN"/>
    <property type="match status" value="1"/>
</dbReference>
<dbReference type="Pfam" id="PF06585">
    <property type="entry name" value="JHBP"/>
    <property type="match status" value="1"/>
</dbReference>
<keyword evidence="2" id="KW-0090">Biological rhythms</keyword>
<protein>
    <submittedName>
        <fullName evidence="4">Hemolymph juvenile hormone-binding protein</fullName>
    </submittedName>
</protein>
<comment type="caution">
    <text evidence="4">The sequence shown here is derived from an EMBL/GenBank/DDBJ whole genome shotgun (WGS) entry which is preliminary data.</text>
</comment>
<evidence type="ECO:0000313" key="4">
    <source>
        <dbReference type="EMBL" id="KRT83800.1"/>
    </source>
</evidence>
<feature type="non-terminal residue" evidence="4">
    <location>
        <position position="1"/>
    </location>
</feature>
<proteinExistence type="inferred from homology"/>
<dbReference type="PANTHER" id="PTHR11008:SF39">
    <property type="entry name" value="CIRCADIAN CLOCK-CONTROLLED PROTEIN-LIKE PROTEIN"/>
    <property type="match status" value="1"/>
</dbReference>
<dbReference type="SMART" id="SM00700">
    <property type="entry name" value="JHBP"/>
    <property type="match status" value="1"/>
</dbReference>
<evidence type="ECO:0000256" key="1">
    <source>
        <dbReference type="ARBA" id="ARBA00022729"/>
    </source>
</evidence>
<keyword evidence="5" id="KW-1185">Reference proteome</keyword>
<organism evidence="4 5">
    <name type="scientific">Oryctes borbonicus</name>
    <dbReference type="NCBI Taxonomy" id="1629725"/>
    <lineage>
        <taxon>Eukaryota</taxon>
        <taxon>Metazoa</taxon>
        <taxon>Ecdysozoa</taxon>
        <taxon>Arthropoda</taxon>
        <taxon>Hexapoda</taxon>
        <taxon>Insecta</taxon>
        <taxon>Pterygota</taxon>
        <taxon>Neoptera</taxon>
        <taxon>Endopterygota</taxon>
        <taxon>Coleoptera</taxon>
        <taxon>Polyphaga</taxon>
        <taxon>Scarabaeiformia</taxon>
        <taxon>Scarabaeidae</taxon>
        <taxon>Dynastinae</taxon>
        <taxon>Oryctes</taxon>
    </lineage>
</organism>
<dbReference type="GO" id="GO:0007623">
    <property type="term" value="P:circadian rhythm"/>
    <property type="evidence" value="ECO:0007669"/>
    <property type="project" value="UniProtKB-ARBA"/>
</dbReference>
<dbReference type="FunFam" id="3.15.10.30:FF:000001">
    <property type="entry name" value="Takeout-like protein 1"/>
    <property type="match status" value="1"/>
</dbReference>